<reference evidence="2" key="1">
    <citation type="submission" date="2021-03" db="EMBL/GenBank/DDBJ databases">
        <title>Draft genome sequence of rust myrtle Austropuccinia psidii MF-1, a brazilian biotype.</title>
        <authorList>
            <person name="Quecine M.C."/>
            <person name="Pachon D.M.R."/>
            <person name="Bonatelli M.L."/>
            <person name="Correr F.H."/>
            <person name="Franceschini L.M."/>
            <person name="Leite T.F."/>
            <person name="Margarido G.R.A."/>
            <person name="Almeida C.A."/>
            <person name="Ferrarezi J.A."/>
            <person name="Labate C.A."/>
        </authorList>
    </citation>
    <scope>NUCLEOTIDE SEQUENCE</scope>
    <source>
        <strain evidence="2">MF-1</strain>
    </source>
</reference>
<protein>
    <submittedName>
        <fullName evidence="2">Uncharacterized protein</fullName>
    </submittedName>
</protein>
<name>A0A9Q3JJD4_9BASI</name>
<feature type="compositionally biased region" description="Basic and acidic residues" evidence="1">
    <location>
        <begin position="94"/>
        <end position="103"/>
    </location>
</feature>
<accession>A0A9Q3JJD4</accession>
<feature type="region of interest" description="Disordered" evidence="1">
    <location>
        <begin position="80"/>
        <end position="103"/>
    </location>
</feature>
<sequence>MLKEVINWMQKKFRWLIIQLANNPALLLIHRLIPSTPRHFQPTLSAIPTSLAHSSPRSSHAMPSINPAVIPYPIEQSRASPIVTSQQLQPEASFSRRREELSP</sequence>
<gene>
    <name evidence="2" type="ORF">O181_102524</name>
</gene>
<dbReference type="EMBL" id="AVOT02073228">
    <property type="protein sequence ID" value="MBW0562809.1"/>
    <property type="molecule type" value="Genomic_DNA"/>
</dbReference>
<feature type="compositionally biased region" description="Polar residues" evidence="1">
    <location>
        <begin position="80"/>
        <end position="92"/>
    </location>
</feature>
<evidence type="ECO:0000313" key="3">
    <source>
        <dbReference type="Proteomes" id="UP000765509"/>
    </source>
</evidence>
<organism evidence="2 3">
    <name type="scientific">Austropuccinia psidii MF-1</name>
    <dbReference type="NCBI Taxonomy" id="1389203"/>
    <lineage>
        <taxon>Eukaryota</taxon>
        <taxon>Fungi</taxon>
        <taxon>Dikarya</taxon>
        <taxon>Basidiomycota</taxon>
        <taxon>Pucciniomycotina</taxon>
        <taxon>Pucciniomycetes</taxon>
        <taxon>Pucciniales</taxon>
        <taxon>Sphaerophragmiaceae</taxon>
        <taxon>Austropuccinia</taxon>
    </lineage>
</organism>
<evidence type="ECO:0000256" key="1">
    <source>
        <dbReference type="SAM" id="MobiDB-lite"/>
    </source>
</evidence>
<evidence type="ECO:0000313" key="2">
    <source>
        <dbReference type="EMBL" id="MBW0562809.1"/>
    </source>
</evidence>
<dbReference type="Proteomes" id="UP000765509">
    <property type="component" value="Unassembled WGS sequence"/>
</dbReference>
<dbReference type="AlphaFoldDB" id="A0A9Q3JJD4"/>
<keyword evidence="3" id="KW-1185">Reference proteome</keyword>
<proteinExistence type="predicted"/>
<comment type="caution">
    <text evidence="2">The sequence shown here is derived from an EMBL/GenBank/DDBJ whole genome shotgun (WGS) entry which is preliminary data.</text>
</comment>